<evidence type="ECO:0000256" key="4">
    <source>
        <dbReference type="ARBA" id="ARBA00022630"/>
    </source>
</evidence>
<dbReference type="Gene3D" id="3.40.50.620">
    <property type="entry name" value="HUPs"/>
    <property type="match status" value="1"/>
</dbReference>
<comment type="function">
    <text evidence="1">Catalyzes the phosphorylation of riboflavin to FMN followed by the adenylation of FMN to FAD.</text>
</comment>
<dbReference type="Pfam" id="PF06574">
    <property type="entry name" value="FAD_syn"/>
    <property type="match status" value="1"/>
</dbReference>
<keyword evidence="12" id="KW-0511">Multifunctional enzyme</keyword>
<evidence type="ECO:0000256" key="12">
    <source>
        <dbReference type="ARBA" id="ARBA00023268"/>
    </source>
</evidence>
<dbReference type="InterPro" id="IPR015864">
    <property type="entry name" value="FAD_synthase"/>
</dbReference>
<proteinExistence type="inferred from homology"/>
<evidence type="ECO:0000256" key="11">
    <source>
        <dbReference type="ARBA" id="ARBA00022840"/>
    </source>
</evidence>
<dbReference type="EMBL" id="CADCWE010000120">
    <property type="protein sequence ID" value="CAA9541146.1"/>
    <property type="molecule type" value="Genomic_DNA"/>
</dbReference>
<name>A0A6J4U810_9BACT</name>
<evidence type="ECO:0000256" key="8">
    <source>
        <dbReference type="ARBA" id="ARBA00022741"/>
    </source>
</evidence>
<keyword evidence="6 15" id="KW-0808">Transferase</keyword>
<dbReference type="PANTHER" id="PTHR22749:SF6">
    <property type="entry name" value="RIBOFLAVIN KINASE"/>
    <property type="match status" value="1"/>
</dbReference>
<dbReference type="GO" id="GO:0009231">
    <property type="term" value="P:riboflavin biosynthetic process"/>
    <property type="evidence" value="ECO:0007669"/>
    <property type="project" value="InterPro"/>
</dbReference>
<comment type="catalytic activity">
    <reaction evidence="14 15">
        <text>FMN + ATP + H(+) = FAD + diphosphate</text>
        <dbReference type="Rhea" id="RHEA:17237"/>
        <dbReference type="ChEBI" id="CHEBI:15378"/>
        <dbReference type="ChEBI" id="CHEBI:30616"/>
        <dbReference type="ChEBI" id="CHEBI:33019"/>
        <dbReference type="ChEBI" id="CHEBI:57692"/>
        <dbReference type="ChEBI" id="CHEBI:58210"/>
        <dbReference type="EC" id="2.7.7.2"/>
    </reaction>
</comment>
<dbReference type="Gene3D" id="2.40.30.30">
    <property type="entry name" value="Riboflavin kinase-like"/>
    <property type="match status" value="1"/>
</dbReference>
<dbReference type="GO" id="GO:0008531">
    <property type="term" value="F:riboflavin kinase activity"/>
    <property type="evidence" value="ECO:0007669"/>
    <property type="project" value="UniProtKB-UniRule"/>
</dbReference>
<dbReference type="EC" id="2.7.7.2" evidence="15"/>
<accession>A0A6J4U810</accession>
<sequence length="328" mass="34613">MSEREAAPTATSPPVLDSLGALPAARRVVTIGTFDGVHRGHRSLLGQTVARARELGVPALAVTFEPIPALVLRPDRFAGRICPPADKLLRIAEAGLDEIAVLAFTPELSRQTPEEFLGELAERASPIEIWVGEAFALGKNRVGDVARIAEIGAGLGFAVRAVRRLENGTGVISSSAIRRAIQDGEVALARTLLGRPFRVSGEVVHGAHLGRTIGYPTANVVPPPDLVPLADGIYASWTTLPDGAGPRPAMTYVGTRPTVNTGDRLVETHLLDFDGDLYGQVIHVDVLERLRPDATFAGLDALVAQLRADEAATRAFLAIGQVASCDGG</sequence>
<dbReference type="GO" id="GO:0003919">
    <property type="term" value="F:FMN adenylyltransferase activity"/>
    <property type="evidence" value="ECO:0007669"/>
    <property type="project" value="UniProtKB-UniRule"/>
</dbReference>
<dbReference type="SMART" id="SM00904">
    <property type="entry name" value="Flavokinase"/>
    <property type="match status" value="1"/>
</dbReference>
<evidence type="ECO:0000256" key="6">
    <source>
        <dbReference type="ARBA" id="ARBA00022679"/>
    </source>
</evidence>
<dbReference type="UniPathway" id="UPA00277">
    <property type="reaction ID" value="UER00407"/>
</dbReference>
<dbReference type="InterPro" id="IPR023465">
    <property type="entry name" value="Riboflavin_kinase_dom_sf"/>
</dbReference>
<protein>
    <recommendedName>
        <fullName evidence="15">Riboflavin biosynthesis protein</fullName>
    </recommendedName>
    <domain>
        <recommendedName>
            <fullName evidence="15">Riboflavin kinase</fullName>
            <ecNumber evidence="15">2.7.1.26</ecNumber>
        </recommendedName>
        <alternativeName>
            <fullName evidence="15">Flavokinase</fullName>
        </alternativeName>
    </domain>
    <domain>
        <recommendedName>
            <fullName evidence="15">FMN adenylyltransferase</fullName>
            <ecNumber evidence="15">2.7.7.2</ecNumber>
        </recommendedName>
        <alternativeName>
            <fullName evidence="15">FAD pyrophosphorylase</fullName>
        </alternativeName>
        <alternativeName>
            <fullName evidence="15">FAD synthase</fullName>
        </alternativeName>
    </domain>
</protein>
<keyword evidence="9 15" id="KW-0418">Kinase</keyword>
<evidence type="ECO:0000256" key="14">
    <source>
        <dbReference type="ARBA" id="ARBA00049494"/>
    </source>
</evidence>
<evidence type="ECO:0000256" key="1">
    <source>
        <dbReference type="ARBA" id="ARBA00002121"/>
    </source>
</evidence>
<evidence type="ECO:0000256" key="3">
    <source>
        <dbReference type="ARBA" id="ARBA00005201"/>
    </source>
</evidence>
<dbReference type="PIRSF" id="PIRSF004491">
    <property type="entry name" value="FAD_Synth"/>
    <property type="match status" value="1"/>
</dbReference>
<comment type="catalytic activity">
    <reaction evidence="13 15">
        <text>riboflavin + ATP = FMN + ADP + H(+)</text>
        <dbReference type="Rhea" id="RHEA:14357"/>
        <dbReference type="ChEBI" id="CHEBI:15378"/>
        <dbReference type="ChEBI" id="CHEBI:30616"/>
        <dbReference type="ChEBI" id="CHEBI:57986"/>
        <dbReference type="ChEBI" id="CHEBI:58210"/>
        <dbReference type="ChEBI" id="CHEBI:456216"/>
        <dbReference type="EC" id="2.7.1.26"/>
    </reaction>
</comment>
<dbReference type="NCBIfam" id="TIGR00083">
    <property type="entry name" value="ribF"/>
    <property type="match status" value="1"/>
</dbReference>
<dbReference type="GO" id="GO:0009398">
    <property type="term" value="P:FMN biosynthetic process"/>
    <property type="evidence" value="ECO:0007669"/>
    <property type="project" value="UniProtKB-UniRule"/>
</dbReference>
<dbReference type="PANTHER" id="PTHR22749">
    <property type="entry name" value="RIBOFLAVIN KINASE/FMN ADENYLYLTRANSFERASE"/>
    <property type="match status" value="1"/>
</dbReference>
<dbReference type="Pfam" id="PF01687">
    <property type="entry name" value="Flavokinase"/>
    <property type="match status" value="1"/>
</dbReference>
<evidence type="ECO:0000256" key="7">
    <source>
        <dbReference type="ARBA" id="ARBA00022695"/>
    </source>
</evidence>
<keyword evidence="11 15" id="KW-0067">ATP-binding</keyword>
<dbReference type="InterPro" id="IPR015865">
    <property type="entry name" value="Riboflavin_kinase_bac/euk"/>
</dbReference>
<evidence type="ECO:0000313" key="17">
    <source>
        <dbReference type="EMBL" id="CAA9541146.1"/>
    </source>
</evidence>
<dbReference type="GO" id="GO:0005524">
    <property type="term" value="F:ATP binding"/>
    <property type="evidence" value="ECO:0007669"/>
    <property type="project" value="UniProtKB-UniRule"/>
</dbReference>
<evidence type="ECO:0000256" key="9">
    <source>
        <dbReference type="ARBA" id="ARBA00022777"/>
    </source>
</evidence>
<dbReference type="SUPFAM" id="SSF52374">
    <property type="entry name" value="Nucleotidylyl transferase"/>
    <property type="match status" value="1"/>
</dbReference>
<gene>
    <name evidence="17" type="ORF">AVDCRST_MAG73-1945</name>
</gene>
<evidence type="ECO:0000256" key="10">
    <source>
        <dbReference type="ARBA" id="ARBA00022827"/>
    </source>
</evidence>
<evidence type="ECO:0000256" key="15">
    <source>
        <dbReference type="PIRNR" id="PIRNR004491"/>
    </source>
</evidence>
<evidence type="ECO:0000259" key="16">
    <source>
        <dbReference type="SMART" id="SM00904"/>
    </source>
</evidence>
<keyword evidence="10 15" id="KW-0274">FAD</keyword>
<dbReference type="GO" id="GO:0006747">
    <property type="term" value="P:FAD biosynthetic process"/>
    <property type="evidence" value="ECO:0007669"/>
    <property type="project" value="UniProtKB-UniRule"/>
</dbReference>
<keyword evidence="5 15" id="KW-0288">FMN</keyword>
<keyword evidence="7 15" id="KW-0548">Nucleotidyltransferase</keyword>
<evidence type="ECO:0000256" key="2">
    <source>
        <dbReference type="ARBA" id="ARBA00004726"/>
    </source>
</evidence>
<dbReference type="SUPFAM" id="SSF82114">
    <property type="entry name" value="Riboflavin kinase-like"/>
    <property type="match status" value="1"/>
</dbReference>
<feature type="domain" description="Riboflavin kinase" evidence="16">
    <location>
        <begin position="192"/>
        <end position="318"/>
    </location>
</feature>
<dbReference type="EC" id="2.7.1.26" evidence="15"/>
<comment type="pathway">
    <text evidence="2 15">Cofactor biosynthesis; FAD biosynthesis; FAD from FMN: step 1/1.</text>
</comment>
<evidence type="ECO:0000256" key="5">
    <source>
        <dbReference type="ARBA" id="ARBA00022643"/>
    </source>
</evidence>
<keyword evidence="4 15" id="KW-0285">Flavoprotein</keyword>
<dbReference type="InterPro" id="IPR023468">
    <property type="entry name" value="Riboflavin_kinase"/>
</dbReference>
<dbReference type="UniPathway" id="UPA00276">
    <property type="reaction ID" value="UER00406"/>
</dbReference>
<evidence type="ECO:0000256" key="13">
    <source>
        <dbReference type="ARBA" id="ARBA00047880"/>
    </source>
</evidence>
<keyword evidence="8 15" id="KW-0547">Nucleotide-binding</keyword>
<comment type="similarity">
    <text evidence="15">Belongs to the ribF family.</text>
</comment>
<dbReference type="AlphaFoldDB" id="A0A6J4U810"/>
<dbReference type="InterPro" id="IPR014729">
    <property type="entry name" value="Rossmann-like_a/b/a_fold"/>
</dbReference>
<dbReference type="CDD" id="cd02064">
    <property type="entry name" value="FAD_synthetase_N"/>
    <property type="match status" value="1"/>
</dbReference>
<comment type="pathway">
    <text evidence="3 15">Cofactor biosynthesis; FMN biosynthesis; FMN from riboflavin (ATP route): step 1/1.</text>
</comment>
<organism evidence="17">
    <name type="scientific">uncultured Thermomicrobiales bacterium</name>
    <dbReference type="NCBI Taxonomy" id="1645740"/>
    <lineage>
        <taxon>Bacteria</taxon>
        <taxon>Pseudomonadati</taxon>
        <taxon>Thermomicrobiota</taxon>
        <taxon>Thermomicrobia</taxon>
        <taxon>Thermomicrobiales</taxon>
        <taxon>environmental samples</taxon>
    </lineage>
</organism>
<dbReference type="InterPro" id="IPR002606">
    <property type="entry name" value="Riboflavin_kinase_bac"/>
</dbReference>
<reference evidence="17" key="1">
    <citation type="submission" date="2020-02" db="EMBL/GenBank/DDBJ databases">
        <authorList>
            <person name="Meier V. D."/>
        </authorList>
    </citation>
    <scope>NUCLEOTIDE SEQUENCE</scope>
    <source>
        <strain evidence="17">AVDCRST_MAG73</strain>
    </source>
</reference>